<evidence type="ECO:0000313" key="3">
    <source>
        <dbReference type="Proteomes" id="UP001201701"/>
    </source>
</evidence>
<dbReference type="GO" id="GO:0016787">
    <property type="term" value="F:hydrolase activity"/>
    <property type="evidence" value="ECO:0007669"/>
    <property type="project" value="UniProtKB-KW"/>
</dbReference>
<dbReference type="PANTHER" id="PTHR43798:SF33">
    <property type="entry name" value="HYDROLASE, PUTATIVE (AFU_ORTHOLOGUE AFUA_2G14860)-RELATED"/>
    <property type="match status" value="1"/>
</dbReference>
<accession>A0ABS9QP38</accession>
<evidence type="ECO:0000313" key="2">
    <source>
        <dbReference type="EMBL" id="MCG7509085.1"/>
    </source>
</evidence>
<feature type="domain" description="AB hydrolase-1" evidence="1">
    <location>
        <begin position="24"/>
        <end position="254"/>
    </location>
</feature>
<keyword evidence="3" id="KW-1185">Reference proteome</keyword>
<dbReference type="SUPFAM" id="SSF53474">
    <property type="entry name" value="alpha/beta-Hydrolases"/>
    <property type="match status" value="1"/>
</dbReference>
<dbReference type="Gene3D" id="1.10.210.20">
    <property type="match status" value="1"/>
</dbReference>
<dbReference type="PANTHER" id="PTHR43798">
    <property type="entry name" value="MONOACYLGLYCEROL LIPASE"/>
    <property type="match status" value="1"/>
</dbReference>
<gene>
    <name evidence="2" type="ORF">L4923_29030</name>
</gene>
<sequence length="261" mass="30082">MPTVQINNHPIAYLEFGDPEADTIILLSGWAQDNRLFKNLSPLLAETFHVLVPDYRGHDANETVHGDFGTEELIDDIAAFIELKAPKNPMLVSTSHGCWVNIGLCERLGYERTILIDWLMQPHPGFIKQLEDGQDPERYKQGRDSFFNEWEATTDNVDVINHMKKEMAWFSGPMWMRACREILKAYTKYGSPLKRMEGLKKQPELIHIYSQPLSAEYRKFQEDYSAGHPWFRPVHIPGQTHFPTLENPTAVAKAIVEFRRG</sequence>
<dbReference type="InterPro" id="IPR000073">
    <property type="entry name" value="AB_hydrolase_1"/>
</dbReference>
<dbReference type="Proteomes" id="UP001201701">
    <property type="component" value="Unassembled WGS sequence"/>
</dbReference>
<dbReference type="InterPro" id="IPR050266">
    <property type="entry name" value="AB_hydrolase_sf"/>
</dbReference>
<comment type="caution">
    <text evidence="2">The sequence shown here is derived from an EMBL/GenBank/DDBJ whole genome shotgun (WGS) entry which is preliminary data.</text>
</comment>
<name>A0ABS9QP38_9HYPH</name>
<keyword evidence="2" id="KW-0378">Hydrolase</keyword>
<organism evidence="2 3">
    <name type="scientific">Mesorhizobium retamae</name>
    <dbReference type="NCBI Taxonomy" id="2912854"/>
    <lineage>
        <taxon>Bacteria</taxon>
        <taxon>Pseudomonadati</taxon>
        <taxon>Pseudomonadota</taxon>
        <taxon>Alphaproteobacteria</taxon>
        <taxon>Hyphomicrobiales</taxon>
        <taxon>Phyllobacteriaceae</taxon>
        <taxon>Mesorhizobium</taxon>
    </lineage>
</organism>
<dbReference type="Pfam" id="PF12697">
    <property type="entry name" value="Abhydrolase_6"/>
    <property type="match status" value="1"/>
</dbReference>
<evidence type="ECO:0000259" key="1">
    <source>
        <dbReference type="Pfam" id="PF12697"/>
    </source>
</evidence>
<dbReference type="EMBL" id="JAKREW010000070">
    <property type="protein sequence ID" value="MCG7509085.1"/>
    <property type="molecule type" value="Genomic_DNA"/>
</dbReference>
<proteinExistence type="predicted"/>
<dbReference type="InterPro" id="IPR029058">
    <property type="entry name" value="AB_hydrolase_fold"/>
</dbReference>
<reference evidence="2 3" key="1">
    <citation type="submission" date="2022-02" db="EMBL/GenBank/DDBJ databases">
        <title>Draft genome sequence of Mezorhizobium retamae strain IRAMC:0171 isolated from Retama raetam nodules.</title>
        <authorList>
            <person name="Bengaied R."/>
            <person name="Sbissi I."/>
            <person name="Huber K."/>
            <person name="Ghodbane F."/>
            <person name="Nouioui I."/>
            <person name="Tarhouni M."/>
            <person name="Gtari M."/>
        </authorList>
    </citation>
    <scope>NUCLEOTIDE SEQUENCE [LARGE SCALE GENOMIC DNA]</scope>
    <source>
        <strain evidence="2 3">IRAMC:0171</strain>
    </source>
</reference>
<dbReference type="Gene3D" id="3.40.50.1820">
    <property type="entry name" value="alpha/beta hydrolase"/>
    <property type="match status" value="1"/>
</dbReference>
<protein>
    <submittedName>
        <fullName evidence="2">Alpha/beta hydrolase</fullName>
    </submittedName>
</protein>
<dbReference type="RefSeq" id="WP_239370583.1">
    <property type="nucleotide sequence ID" value="NZ_JAKREW010000070.1"/>
</dbReference>